<dbReference type="AlphaFoldDB" id="A0A2W4K2R9"/>
<reference evidence="2 4" key="3">
    <citation type="journal article" date="2021" name="BMC Genomics">
        <title>Genome-resolved metagenome and metatranscriptome analyses of thermophilic composting reveal key bacterial players and their metabolic interactions.</title>
        <authorList>
            <person name="Braga L.P.P."/>
            <person name="Pereira R.V."/>
            <person name="Martins L.F."/>
            <person name="Moura L.M.S."/>
            <person name="Sanchez F.B."/>
            <person name="Patane J.S.L."/>
            <person name="da Silva A.M."/>
            <person name="Setubal J.C."/>
        </authorList>
    </citation>
    <scope>NUCLEOTIDE SEQUENCE [LARGE SCALE GENOMIC DNA]</scope>
    <source>
        <strain evidence="2">ZC4RG45</strain>
    </source>
</reference>
<evidence type="ECO:0000313" key="3">
    <source>
        <dbReference type="EMBL" id="PZN00518.1"/>
    </source>
</evidence>
<protein>
    <submittedName>
        <fullName evidence="2">Nitroreductase family protein</fullName>
    </submittedName>
</protein>
<name>A0A2W4K2R9_9PSEU</name>
<organism evidence="3">
    <name type="scientific">Thermocrispum agreste</name>
    <dbReference type="NCBI Taxonomy" id="37925"/>
    <lineage>
        <taxon>Bacteria</taxon>
        <taxon>Bacillati</taxon>
        <taxon>Actinomycetota</taxon>
        <taxon>Actinomycetes</taxon>
        <taxon>Pseudonocardiales</taxon>
        <taxon>Pseudonocardiaceae</taxon>
        <taxon>Thermocrispum</taxon>
    </lineage>
</organism>
<proteinExistence type="predicted"/>
<dbReference type="Proteomes" id="UP000249324">
    <property type="component" value="Unassembled WGS sequence"/>
</dbReference>
<reference evidence="2" key="1">
    <citation type="submission" date="2018-05" db="EMBL/GenBank/DDBJ databases">
        <authorList>
            <person name="Moura L."/>
            <person name="Setubal J.C."/>
        </authorList>
    </citation>
    <scope>NUCLEOTIDE SEQUENCE</scope>
    <source>
        <strain evidence="2">ZC4RG45</strain>
    </source>
</reference>
<evidence type="ECO:0000313" key="2">
    <source>
        <dbReference type="EMBL" id="MFO7191610.1"/>
    </source>
</evidence>
<evidence type="ECO:0000313" key="4">
    <source>
        <dbReference type="Proteomes" id="UP000249324"/>
    </source>
</evidence>
<dbReference type="GO" id="GO:0016491">
    <property type="term" value="F:oxidoreductase activity"/>
    <property type="evidence" value="ECO:0007669"/>
    <property type="project" value="InterPro"/>
</dbReference>
<dbReference type="SUPFAM" id="SSF55469">
    <property type="entry name" value="FMN-dependent nitroreductase-like"/>
    <property type="match status" value="1"/>
</dbReference>
<sequence length="315" mass="34682">MSRWTAAQRREITEAVNCSPAVCGPRPWSLRFVDGAVELCRNDRGQESLPEAVRRDRLVSCGAAAATLEIALRGRGLRTTLRLDPDHGTEVLARVTVDGGLLVTERERHLFAAVFLRHSYRRPFGEQPVNHDTCARIISEHGPDGHGVEETQVIRIDDDAGIAATARLLGYAAAALRADAGYQRDLAAWSQQESLGDFDTMPWALIRTSTRLPDQPTLVERLRRQTTLLVITSGDTRIDHLRAGVATQRVWLAAVVRGMVGSVHTQSLHLREVRAGLIEHLGLAGFPHVLMRLGHPAPMLTPPRPRRTGGWAAAR</sequence>
<dbReference type="STRING" id="1111738.GCA_000427905_02492"/>
<dbReference type="EMBL" id="QGUI02000039">
    <property type="protein sequence ID" value="MFO7191610.1"/>
    <property type="molecule type" value="Genomic_DNA"/>
</dbReference>
<reference evidence="2" key="4">
    <citation type="submission" date="2023-08" db="EMBL/GenBank/DDBJ databases">
        <authorList>
            <person name="Guima S.E.S."/>
            <person name="Martins L.F."/>
            <person name="Silva A.M."/>
            <person name="Setubal J.C."/>
        </authorList>
    </citation>
    <scope>NUCLEOTIDE SEQUENCE</scope>
    <source>
        <strain evidence="2">ZC4RG45</strain>
    </source>
</reference>
<gene>
    <name evidence="2" type="ORF">DIU77_005155</name>
    <name evidence="3" type="ORF">DIU77_03555</name>
</gene>
<dbReference type="Gene3D" id="3.40.109.10">
    <property type="entry name" value="NADH Oxidase"/>
    <property type="match status" value="1"/>
</dbReference>
<dbReference type="InterPro" id="IPR000415">
    <property type="entry name" value="Nitroreductase-like"/>
</dbReference>
<dbReference type="EMBL" id="QGUI01000084">
    <property type="protein sequence ID" value="PZN00518.1"/>
    <property type="molecule type" value="Genomic_DNA"/>
</dbReference>
<dbReference type="InterPro" id="IPR029479">
    <property type="entry name" value="Nitroreductase"/>
</dbReference>
<accession>A0A2W4K2R9</accession>
<evidence type="ECO:0000259" key="1">
    <source>
        <dbReference type="Pfam" id="PF00881"/>
    </source>
</evidence>
<comment type="caution">
    <text evidence="3">The sequence shown here is derived from an EMBL/GenBank/DDBJ whole genome shotgun (WGS) entry which is preliminary data.</text>
</comment>
<reference evidence="3" key="2">
    <citation type="submission" date="2018-05" db="EMBL/GenBank/DDBJ databases">
        <authorList>
            <person name="Lanie J.A."/>
            <person name="Ng W.-L."/>
            <person name="Kazmierczak K.M."/>
            <person name="Andrzejewski T.M."/>
            <person name="Davidsen T.M."/>
            <person name="Wayne K.J."/>
            <person name="Tettelin H."/>
            <person name="Glass J.I."/>
            <person name="Rusch D."/>
            <person name="Podicherti R."/>
            <person name="Tsui H.-C.T."/>
            <person name="Winkler M.E."/>
        </authorList>
    </citation>
    <scope>NUCLEOTIDE SEQUENCE</scope>
    <source>
        <strain evidence="3">ZC4RG45</strain>
    </source>
</reference>
<feature type="domain" description="Nitroreductase" evidence="1">
    <location>
        <begin position="117"/>
        <end position="295"/>
    </location>
</feature>
<dbReference type="Pfam" id="PF00881">
    <property type="entry name" value="Nitroreductase"/>
    <property type="match status" value="1"/>
</dbReference>